<evidence type="ECO:0000256" key="2">
    <source>
        <dbReference type="ARBA" id="ARBA00022801"/>
    </source>
</evidence>
<dbReference type="GO" id="GO:0005737">
    <property type="term" value="C:cytoplasm"/>
    <property type="evidence" value="ECO:0007669"/>
    <property type="project" value="InterPro"/>
</dbReference>
<dbReference type="InterPro" id="IPR015424">
    <property type="entry name" value="PyrdxlP-dep_Trfase"/>
</dbReference>
<dbReference type="Pfam" id="PF00266">
    <property type="entry name" value="Aminotran_5"/>
    <property type="match status" value="1"/>
</dbReference>
<dbReference type="InterPro" id="IPR015422">
    <property type="entry name" value="PyrdxlP-dep_Trfase_small"/>
</dbReference>
<dbReference type="InterPro" id="IPR000192">
    <property type="entry name" value="Aminotrans_V_dom"/>
</dbReference>
<evidence type="ECO:0000313" key="5">
    <source>
        <dbReference type="EMBL" id="CAI4029941.1"/>
    </source>
</evidence>
<evidence type="ECO:0000259" key="4">
    <source>
        <dbReference type="Pfam" id="PF00266"/>
    </source>
</evidence>
<evidence type="ECO:0000256" key="3">
    <source>
        <dbReference type="ARBA" id="ARBA00022898"/>
    </source>
</evidence>
<dbReference type="GO" id="GO:0043420">
    <property type="term" value="P:anthranilate metabolic process"/>
    <property type="evidence" value="ECO:0007669"/>
    <property type="project" value="TreeGrafter"/>
</dbReference>
<dbReference type="Gene3D" id="3.90.1150.10">
    <property type="entry name" value="Aspartate Aminotransferase, domain 1"/>
    <property type="match status" value="1"/>
</dbReference>
<dbReference type="InterPro" id="IPR015421">
    <property type="entry name" value="PyrdxlP-dep_Trfase_major"/>
</dbReference>
<reference evidence="5" key="1">
    <citation type="submission" date="2022-10" db="EMBL/GenBank/DDBJ databases">
        <authorList>
            <person name="Koch H."/>
        </authorList>
    </citation>
    <scope>NUCLEOTIDE SEQUENCE</scope>
    <source>
        <strain evidence="5">DNF</strain>
    </source>
</reference>
<dbReference type="Gene3D" id="3.40.640.10">
    <property type="entry name" value="Type I PLP-dependent aspartate aminotransferase-like (Major domain)"/>
    <property type="match status" value="1"/>
</dbReference>
<gene>
    <name evidence="5" type="ORF">DNFV4_00361</name>
</gene>
<dbReference type="KEGG" id="nti:DNFV4_00361"/>
<dbReference type="EMBL" id="OX365700">
    <property type="protein sequence ID" value="CAI4029941.1"/>
    <property type="molecule type" value="Genomic_DNA"/>
</dbReference>
<dbReference type="PANTHER" id="PTHR14084">
    <property type="entry name" value="KYNURENINASE"/>
    <property type="match status" value="1"/>
</dbReference>
<dbReference type="RefSeq" id="WP_289266955.1">
    <property type="nucleotide sequence ID" value="NZ_OX365700.1"/>
</dbReference>
<keyword evidence="3" id="KW-0663">Pyridoxal phosphate</keyword>
<keyword evidence="2" id="KW-0378">Hydrolase</keyword>
<keyword evidence="1" id="KW-0662">Pyridine nucleotide biosynthesis</keyword>
<dbReference type="InterPro" id="IPR010111">
    <property type="entry name" value="Kynureninase"/>
</dbReference>
<evidence type="ECO:0000313" key="6">
    <source>
        <dbReference type="Proteomes" id="UP001179121"/>
    </source>
</evidence>
<name>A0AA86MVV3_9BACT</name>
<accession>A0AA86MVV3</accession>
<dbReference type="AlphaFoldDB" id="A0AA86MVV3"/>
<feature type="domain" description="Aminotransferase class V" evidence="4">
    <location>
        <begin position="26"/>
        <end position="348"/>
    </location>
</feature>
<dbReference type="SUPFAM" id="SSF53383">
    <property type="entry name" value="PLP-dependent transferases"/>
    <property type="match status" value="1"/>
</dbReference>
<organism evidence="5 6">
    <name type="scientific">Nitrospira tepida</name>
    <dbReference type="NCBI Taxonomy" id="2973512"/>
    <lineage>
        <taxon>Bacteria</taxon>
        <taxon>Pseudomonadati</taxon>
        <taxon>Nitrospirota</taxon>
        <taxon>Nitrospiria</taxon>
        <taxon>Nitrospirales</taxon>
        <taxon>Nitrospiraceae</taxon>
        <taxon>Nitrospira</taxon>
    </lineage>
</organism>
<dbReference type="GO" id="GO:0019441">
    <property type="term" value="P:L-tryptophan catabolic process to kynurenine"/>
    <property type="evidence" value="ECO:0007669"/>
    <property type="project" value="TreeGrafter"/>
</dbReference>
<dbReference type="PANTHER" id="PTHR14084:SF0">
    <property type="entry name" value="KYNURENINASE"/>
    <property type="match status" value="1"/>
</dbReference>
<sequence length="396" mass="43770">MDELLSYRKDFPILDRAIYMISHSLGAMPARVYDRLREFADLWATRGIRAWAEGWWEMPVKTGDKIARIIGADPGTVVMHQNVSVCQSLIASCFDLTRKRNKIVYEALNFPSVMYVYEAHVRAAGARLVEVPSDDGLTIDTERLLDAIDEETLLVPISHVLFKSGYIQDVRAVVHKAHSVGAKVVLDVYQSAGTVPLDVRALDVDFVVGGSVKWLCGGPGAGFLYVHPALHHQLEPKVTGWMAHREPFAFEPGPITYAPDIHRFLHGSPGIPALYAAESGYEIILAAGIGKIRAKSIRQTSRLVELADQYGWQVKSPRSAGTRGGMVAVDVPHAAAIVRELANRDILVDFRPGVGIRIAPHFYTSDDEIDATMQEIHTILETKVYERYLSAGGAQF</sequence>
<evidence type="ECO:0000256" key="1">
    <source>
        <dbReference type="ARBA" id="ARBA00022642"/>
    </source>
</evidence>
<dbReference type="GO" id="GO:0030429">
    <property type="term" value="F:kynureninase activity"/>
    <property type="evidence" value="ECO:0007669"/>
    <property type="project" value="InterPro"/>
</dbReference>
<dbReference type="GO" id="GO:0009435">
    <property type="term" value="P:NAD+ biosynthetic process"/>
    <property type="evidence" value="ECO:0007669"/>
    <property type="project" value="InterPro"/>
</dbReference>
<dbReference type="Proteomes" id="UP001179121">
    <property type="component" value="Chromosome"/>
</dbReference>
<proteinExistence type="predicted"/>
<keyword evidence="6" id="KW-1185">Reference proteome</keyword>
<protein>
    <submittedName>
        <fullName evidence="5">Kynureninase</fullName>
    </submittedName>
</protein>
<dbReference type="GO" id="GO:0030170">
    <property type="term" value="F:pyridoxal phosphate binding"/>
    <property type="evidence" value="ECO:0007669"/>
    <property type="project" value="InterPro"/>
</dbReference>